<dbReference type="HOGENOM" id="CLU_1824407_0_0_7"/>
<feature type="transmembrane region" description="Helical" evidence="1">
    <location>
        <begin position="120"/>
        <end position="142"/>
    </location>
</feature>
<dbReference type="RefSeq" id="WP_013134838.1">
    <property type="nucleotide sequence ID" value="NC_014166.1"/>
</dbReference>
<dbReference type="EMBL" id="CP001999">
    <property type="protein sequence ID" value="ADG92693.1"/>
    <property type="molecule type" value="Genomic_DNA"/>
</dbReference>
<dbReference type="KEGG" id="ant:Arnit_1030"/>
<sequence>MENSFLSLLSVKIDFAKSHTFFPTIIIWILFILLALIFIFNGIPYLRSLFRGEISLNFSLEHVDKIRLPGTLILIVAYFMLMDYVGAFFPNMGYGFLFVSIPFIFLVSLLYVHDINRRKFMYILINAIIGPSIAWLVLAKLFNITLP</sequence>
<evidence type="ECO:0000259" key="2">
    <source>
        <dbReference type="Pfam" id="PF07331"/>
    </source>
</evidence>
<dbReference type="eggNOG" id="ENOG50335T4">
    <property type="taxonomic scope" value="Bacteria"/>
</dbReference>
<keyword evidence="1" id="KW-1133">Transmembrane helix</keyword>
<keyword evidence="1" id="KW-0472">Membrane</keyword>
<feature type="transmembrane region" description="Helical" evidence="1">
    <location>
        <begin position="93"/>
        <end position="113"/>
    </location>
</feature>
<keyword evidence="1" id="KW-0812">Transmembrane</keyword>
<feature type="domain" description="DUF1468" evidence="2">
    <location>
        <begin position="20"/>
        <end position="147"/>
    </location>
</feature>
<dbReference type="Proteomes" id="UP000000939">
    <property type="component" value="Chromosome"/>
</dbReference>
<organism evidence="3 4">
    <name type="scientific">Arcobacter nitrofigilis (strain ATCC 33309 / DSM 7299 / CCUG 15893 / LMG 7604 / NCTC 12251 / CI)</name>
    <name type="common">Campylobacter nitrofigilis</name>
    <dbReference type="NCBI Taxonomy" id="572480"/>
    <lineage>
        <taxon>Bacteria</taxon>
        <taxon>Pseudomonadati</taxon>
        <taxon>Campylobacterota</taxon>
        <taxon>Epsilonproteobacteria</taxon>
        <taxon>Campylobacterales</taxon>
        <taxon>Arcobacteraceae</taxon>
        <taxon>Arcobacter</taxon>
    </lineage>
</organism>
<protein>
    <recommendedName>
        <fullName evidence="2">DUF1468 domain-containing protein</fullName>
    </recommendedName>
</protein>
<dbReference type="AlphaFoldDB" id="D5V3B1"/>
<reference evidence="3 4" key="1">
    <citation type="journal article" date="2010" name="Stand. Genomic Sci.">
        <title>Complete genome sequence of Arcobacter nitrofigilis type strain (CI).</title>
        <authorList>
            <person name="Pati A."/>
            <person name="Gronow S."/>
            <person name="Lapidus A."/>
            <person name="Copeland A."/>
            <person name="Glavina Del Rio T."/>
            <person name="Nolan M."/>
            <person name="Lucas S."/>
            <person name="Tice H."/>
            <person name="Cheng J.F."/>
            <person name="Han C."/>
            <person name="Chertkov O."/>
            <person name="Bruce D."/>
            <person name="Tapia R."/>
            <person name="Goodwin L."/>
            <person name="Pitluck S."/>
            <person name="Liolios K."/>
            <person name="Ivanova N."/>
            <person name="Mavromatis K."/>
            <person name="Chen A."/>
            <person name="Palaniappan K."/>
            <person name="Land M."/>
            <person name="Hauser L."/>
            <person name="Chang Y.J."/>
            <person name="Jeffries C.D."/>
            <person name="Detter J.C."/>
            <person name="Rohde M."/>
            <person name="Goker M."/>
            <person name="Bristow J."/>
            <person name="Eisen J.A."/>
            <person name="Markowitz V."/>
            <person name="Hugenholtz P."/>
            <person name="Klenk H.P."/>
            <person name="Kyrpides N.C."/>
        </authorList>
    </citation>
    <scope>NUCLEOTIDE SEQUENCE [LARGE SCALE GENOMIC DNA]</scope>
    <source>
        <strain evidence="4">ATCC 33309 / DSM 7299 / CCUG 15893 / LMG 7604 / NCTC 12251 / CI</strain>
    </source>
</reference>
<evidence type="ECO:0000256" key="1">
    <source>
        <dbReference type="SAM" id="Phobius"/>
    </source>
</evidence>
<dbReference type="OrthoDB" id="6088936at2"/>
<dbReference type="Pfam" id="PF07331">
    <property type="entry name" value="TctB"/>
    <property type="match status" value="1"/>
</dbReference>
<accession>D5V3B1</accession>
<gene>
    <name evidence="3" type="ordered locus">Arnit_1030</name>
</gene>
<proteinExistence type="predicted"/>
<dbReference type="InterPro" id="IPR009936">
    <property type="entry name" value="DUF1468"/>
</dbReference>
<evidence type="ECO:0000313" key="3">
    <source>
        <dbReference type="EMBL" id="ADG92693.1"/>
    </source>
</evidence>
<name>D5V3B1_ARCNC</name>
<feature type="transmembrane region" description="Helical" evidence="1">
    <location>
        <begin position="20"/>
        <end position="46"/>
    </location>
</feature>
<keyword evidence="4" id="KW-1185">Reference proteome</keyword>
<evidence type="ECO:0000313" key="4">
    <source>
        <dbReference type="Proteomes" id="UP000000939"/>
    </source>
</evidence>
<dbReference type="STRING" id="572480.Arnit_1030"/>
<feature type="transmembrane region" description="Helical" evidence="1">
    <location>
        <begin position="66"/>
        <end position="87"/>
    </location>
</feature>